<dbReference type="RefSeq" id="WP_155174174.1">
    <property type="nucleotide sequence ID" value="NZ_SMLW01000615.1"/>
</dbReference>
<proteinExistence type="predicted"/>
<comment type="caution">
    <text evidence="2">The sequence shown here is derived from an EMBL/GenBank/DDBJ whole genome shotgun (WGS) entry which is preliminary data.</text>
</comment>
<keyword evidence="2" id="KW-0378">Hydrolase</keyword>
<accession>A0ABW9RSL9</accession>
<gene>
    <name evidence="2" type="ORF">E1163_19615</name>
</gene>
<dbReference type="Pfam" id="PF10023">
    <property type="entry name" value="Aminopep"/>
    <property type="match status" value="1"/>
</dbReference>
<keyword evidence="2" id="KW-0645">Protease</keyword>
<dbReference type="Proteomes" id="UP000798808">
    <property type="component" value="Unassembled WGS sequence"/>
</dbReference>
<evidence type="ECO:0000313" key="2">
    <source>
        <dbReference type="EMBL" id="MTI27172.1"/>
    </source>
</evidence>
<reference evidence="2 3" key="1">
    <citation type="submission" date="2019-02" db="EMBL/GenBank/DDBJ databases">
        <authorList>
            <person name="Goldberg S.R."/>
            <person name="Haltli B.A."/>
            <person name="Correa H."/>
            <person name="Russell K.G."/>
        </authorList>
    </citation>
    <scope>NUCLEOTIDE SEQUENCE [LARGE SCALE GENOMIC DNA]</scope>
    <source>
        <strain evidence="2 3">JCM 16186</strain>
    </source>
</reference>
<name>A0ABW9RSL9_9BACT</name>
<evidence type="ECO:0000256" key="1">
    <source>
        <dbReference type="SAM" id="Phobius"/>
    </source>
</evidence>
<sequence>MIKKITLAIVAILAILIIWNFDLVVYGLKQARGQLHIVWNARPVEDYLADPAVADSVKQKLYFIQEVREYAVDELGLNDSDNYTAMYDQKGKPVLWVVTGSKPFAFEAKEWDFPVVGTMPYKGFFVEDDANKTLEELKAEGYDAGMRTVGGWSTLGWFKDPILSNMLYRNTGDLANLIIHELVHATIFVKDSVEFNENLASFIADKGTYRFLKDKYGVDSPEYKTYVREVEDEQDYIAHILRGADSLEVLYSSFGDIAEDEKKTKKEEMIALIMQELDTLRLNKADYLQGIKGYQPNNTYFMSFMRYRS</sequence>
<dbReference type="InterPro" id="IPR014553">
    <property type="entry name" value="Aminopept"/>
</dbReference>
<protein>
    <submittedName>
        <fullName evidence="2">Aminopeptidase</fullName>
    </submittedName>
</protein>
<keyword evidence="1" id="KW-0472">Membrane</keyword>
<dbReference type="GO" id="GO:0004177">
    <property type="term" value="F:aminopeptidase activity"/>
    <property type="evidence" value="ECO:0007669"/>
    <property type="project" value="UniProtKB-KW"/>
</dbReference>
<feature type="non-terminal residue" evidence="2">
    <location>
        <position position="309"/>
    </location>
</feature>
<keyword evidence="1" id="KW-0812">Transmembrane</keyword>
<keyword evidence="2" id="KW-0031">Aminopeptidase</keyword>
<dbReference type="EMBL" id="SMLW01000615">
    <property type="protein sequence ID" value="MTI27172.1"/>
    <property type="molecule type" value="Genomic_DNA"/>
</dbReference>
<evidence type="ECO:0000313" key="3">
    <source>
        <dbReference type="Proteomes" id="UP000798808"/>
    </source>
</evidence>
<keyword evidence="3" id="KW-1185">Reference proteome</keyword>
<keyword evidence="1" id="KW-1133">Transmembrane helix</keyword>
<feature type="transmembrane region" description="Helical" evidence="1">
    <location>
        <begin position="7"/>
        <end position="28"/>
    </location>
</feature>
<organism evidence="2 3">
    <name type="scientific">Fulvivirga kasyanovii</name>
    <dbReference type="NCBI Taxonomy" id="396812"/>
    <lineage>
        <taxon>Bacteria</taxon>
        <taxon>Pseudomonadati</taxon>
        <taxon>Bacteroidota</taxon>
        <taxon>Cytophagia</taxon>
        <taxon>Cytophagales</taxon>
        <taxon>Fulvivirgaceae</taxon>
        <taxon>Fulvivirga</taxon>
    </lineage>
</organism>